<keyword evidence="2 4" id="KW-0732">Signal</keyword>
<evidence type="ECO:0000256" key="1">
    <source>
        <dbReference type="ARBA" id="ARBA00022487"/>
    </source>
</evidence>
<evidence type="ECO:0000313" key="6">
    <source>
        <dbReference type="Proteomes" id="UP000077266"/>
    </source>
</evidence>
<dbReference type="InterPro" id="IPR010126">
    <property type="entry name" value="Esterase_phb"/>
</dbReference>
<accession>A0A165ZAW1</accession>
<dbReference type="PANTHER" id="PTHR43037:SF5">
    <property type="entry name" value="FERULOYL ESTERASE"/>
    <property type="match status" value="1"/>
</dbReference>
<dbReference type="PANTHER" id="PTHR43037">
    <property type="entry name" value="UNNAMED PRODUCT-RELATED"/>
    <property type="match status" value="1"/>
</dbReference>
<dbReference type="InterPro" id="IPR050955">
    <property type="entry name" value="Plant_Biomass_Hydrol_Est"/>
</dbReference>
<dbReference type="OrthoDB" id="2425929at2759"/>
<reference evidence="5 6" key="1">
    <citation type="journal article" date="2016" name="Mol. Biol. Evol.">
        <title>Comparative Genomics of Early-Diverging Mushroom-Forming Fungi Provides Insights into the Origins of Lignocellulose Decay Capabilities.</title>
        <authorList>
            <person name="Nagy L.G."/>
            <person name="Riley R."/>
            <person name="Tritt A."/>
            <person name="Adam C."/>
            <person name="Daum C."/>
            <person name="Floudas D."/>
            <person name="Sun H."/>
            <person name="Yadav J.S."/>
            <person name="Pangilinan J."/>
            <person name="Larsson K.H."/>
            <person name="Matsuura K."/>
            <person name="Barry K."/>
            <person name="Labutti K."/>
            <person name="Kuo R."/>
            <person name="Ohm R.A."/>
            <person name="Bhattacharya S.S."/>
            <person name="Shirouzu T."/>
            <person name="Yoshinaga Y."/>
            <person name="Martin F.M."/>
            <person name="Grigoriev I.V."/>
            <person name="Hibbett D.S."/>
        </authorList>
    </citation>
    <scope>NUCLEOTIDE SEQUENCE [LARGE SCALE GENOMIC DNA]</scope>
    <source>
        <strain evidence="5 6">HHB12029</strain>
    </source>
</reference>
<evidence type="ECO:0000256" key="3">
    <source>
        <dbReference type="ARBA" id="ARBA00022801"/>
    </source>
</evidence>
<dbReference type="GO" id="GO:0005576">
    <property type="term" value="C:extracellular region"/>
    <property type="evidence" value="ECO:0007669"/>
    <property type="project" value="InterPro"/>
</dbReference>
<keyword evidence="6" id="KW-1185">Reference proteome</keyword>
<evidence type="ECO:0000313" key="5">
    <source>
        <dbReference type="EMBL" id="KZV80999.1"/>
    </source>
</evidence>
<dbReference type="Gene3D" id="3.40.50.1820">
    <property type="entry name" value="alpha/beta hydrolase"/>
    <property type="match status" value="1"/>
</dbReference>
<keyword evidence="3 5" id="KW-0378">Hydrolase</keyword>
<sequence>MHPLRPVTFLALGISAVYAAGFRQITEPFGPNRNNLSFYVYEPLSLKIPAKTVVALHPCFSSAPDYFLNTLYSASADTYGYLVIYPSSTQPDGCFDVGSELTLQHNGGSDSLSVVEMVRYAVERLHADPEHVYVTGTESGGALAGVLAGAYPDVFGAAAIYGGAPVGCFAGAGDDFWNAACAAGQVTKSADRWGDLVRAAYPAFTGERPKIVLWHGTEDSRISFANYQQQLLQWSNVLGTDLSKNPTLNGYPRTNYSLTIFDGGSIVGYPATGVDRVPVDVQDDLLWFGVAVHPLPVPPPTQTPAAAPRATSSY</sequence>
<protein>
    <submittedName>
        <fullName evidence="5">Alpha/beta-hydrolase</fullName>
    </submittedName>
</protein>
<feature type="chain" id="PRO_5038704060" evidence="4">
    <location>
        <begin position="20"/>
        <end position="314"/>
    </location>
</feature>
<dbReference type="STRING" id="1314781.A0A165ZAW1"/>
<organism evidence="5 6">
    <name type="scientific">Exidia glandulosa HHB12029</name>
    <dbReference type="NCBI Taxonomy" id="1314781"/>
    <lineage>
        <taxon>Eukaryota</taxon>
        <taxon>Fungi</taxon>
        <taxon>Dikarya</taxon>
        <taxon>Basidiomycota</taxon>
        <taxon>Agaricomycotina</taxon>
        <taxon>Agaricomycetes</taxon>
        <taxon>Auriculariales</taxon>
        <taxon>Exidiaceae</taxon>
        <taxon>Exidia</taxon>
    </lineage>
</organism>
<name>A0A165ZAW1_EXIGL</name>
<dbReference type="Pfam" id="PF10503">
    <property type="entry name" value="Esterase_PHB"/>
    <property type="match status" value="1"/>
</dbReference>
<dbReference type="AlphaFoldDB" id="A0A165ZAW1"/>
<dbReference type="SUPFAM" id="SSF53474">
    <property type="entry name" value="alpha/beta-Hydrolases"/>
    <property type="match status" value="2"/>
</dbReference>
<dbReference type="InParanoid" id="A0A165ZAW1"/>
<proteinExistence type="predicted"/>
<dbReference type="GO" id="GO:0052689">
    <property type="term" value="F:carboxylic ester hydrolase activity"/>
    <property type="evidence" value="ECO:0007669"/>
    <property type="project" value="UniProtKB-KW"/>
</dbReference>
<gene>
    <name evidence="5" type="ORF">EXIGLDRAFT_629208</name>
</gene>
<dbReference type="EMBL" id="KV426428">
    <property type="protein sequence ID" value="KZV80999.1"/>
    <property type="molecule type" value="Genomic_DNA"/>
</dbReference>
<keyword evidence="1" id="KW-0719">Serine esterase</keyword>
<evidence type="ECO:0000256" key="2">
    <source>
        <dbReference type="ARBA" id="ARBA00022729"/>
    </source>
</evidence>
<feature type="signal peptide" evidence="4">
    <location>
        <begin position="1"/>
        <end position="19"/>
    </location>
</feature>
<evidence type="ECO:0000256" key="4">
    <source>
        <dbReference type="SAM" id="SignalP"/>
    </source>
</evidence>
<dbReference type="Proteomes" id="UP000077266">
    <property type="component" value="Unassembled WGS sequence"/>
</dbReference>
<dbReference type="InterPro" id="IPR029058">
    <property type="entry name" value="AB_hydrolase_fold"/>
</dbReference>